<dbReference type="Pfam" id="PF00665">
    <property type="entry name" value="rve"/>
    <property type="match status" value="1"/>
</dbReference>
<dbReference type="GO" id="GO:0003676">
    <property type="term" value="F:nucleic acid binding"/>
    <property type="evidence" value="ECO:0007669"/>
    <property type="project" value="InterPro"/>
</dbReference>
<dbReference type="PANTHER" id="PTHR37984">
    <property type="entry name" value="PROTEIN CBG26694"/>
    <property type="match status" value="1"/>
</dbReference>
<dbReference type="Gene3D" id="3.30.420.10">
    <property type="entry name" value="Ribonuclease H-like superfamily/Ribonuclease H"/>
    <property type="match status" value="1"/>
</dbReference>
<proteinExistence type="predicted"/>
<dbReference type="InterPro" id="IPR021109">
    <property type="entry name" value="Peptidase_aspartic_dom_sf"/>
</dbReference>
<protein>
    <recommendedName>
        <fullName evidence="1">RNA-directed DNA polymerase</fullName>
        <ecNumber evidence="1">2.7.7.49</ecNumber>
    </recommendedName>
</protein>
<comment type="caution">
    <text evidence="4">The sequence shown here is derived from an EMBL/GenBank/DDBJ whole genome shotgun (WGS) entry which is preliminary data.</text>
</comment>
<dbReference type="PANTHER" id="PTHR37984:SF12">
    <property type="entry name" value="RIBONUCLEASE H"/>
    <property type="match status" value="1"/>
</dbReference>
<dbReference type="Gene3D" id="3.30.70.270">
    <property type="match status" value="1"/>
</dbReference>
<dbReference type="SUPFAM" id="SSF53098">
    <property type="entry name" value="Ribonuclease H-like"/>
    <property type="match status" value="1"/>
</dbReference>
<dbReference type="GO" id="GO:0003964">
    <property type="term" value="F:RNA-directed DNA polymerase activity"/>
    <property type="evidence" value="ECO:0007669"/>
    <property type="project" value="UniProtKB-EC"/>
</dbReference>
<sequence length="911" mass="103341">MLGYIEEFDISKPKEWTAYASRLTFFLEANNVTDSAKRRAVLLSSCGGAVFNLIQALISPANPNEKFFDEILASAKRDQSGMSSRKIRVTVVIENFPCEMEIDTGSEYTVLFEYVFRKLSQGIKIRLEPITVKLATFQGELVKVKGSCSVNVPYGNIHRTLALIVAKGHCPNVLRLNWFESLGILSGVHRLTSTPPQISEVLRKYRSVFTEELGMYVGKPVSLDLDPNVTPICMKARKVPFALREKIDAELDKLVEQGVLEPVDHPVWSTPIVTPVKPDGTVRICGDYKCTINKALRKHAYPIPAVNQLLASLSGGKVFAKLDLAQAYQQLTIANHCWALFVPKKKTLQSLSPRMLRWLIFLNAYDYVINYRPDKEIANADALSRLPKQSTENNDPQNSVILLLETIDNFPLHSKDIARITAKDPILTRILSWAWRGWPKSVSDERLKPYVTRQHEISIHNGCLLWSSRVIIPLQARHKILKELHIGHSGIEQMKALARSYVWWPKMDSEIENLVRKCELCQQSRASPPHAPVHKWESPRIPWTRIHVNLAGPIYGKNFLIVVDSFSKWLEVRQLKNTTSESVISCLRQIFSIHGLPDIIGSDNGTQFTSHTFQEYLNKGGIRHITSAPFHPFSNGEAERMVRSTKEFIKKMTQRDWEYNLANFLFCQHVTPSTTTGKSPAELLMNRRLRTDYNQTSYRVTHTEDGQLWRRHIDQLRKRYVTTEQNHSAEKDESQEDETAERTVEAIPEEHTAVATTPREETAAASSSPAIVFTSPVSMRSCFPRSLWCALFSLCVRYLSFSYTTSMVLASAVGGLLESKHFDSTNYSGRKFAMKNYLVDGSLWHCVENENADHGLNQRALAEINLSIKPCASGNVRKDVTAKQAWRKLRCVYEDNGLVSRIGLYSSLFKT</sequence>
<name>A0A0V1JIQ4_TRIPS</name>
<dbReference type="InterPro" id="IPR001584">
    <property type="entry name" value="Integrase_cat-core"/>
</dbReference>
<feature type="compositionally biased region" description="Basic and acidic residues" evidence="2">
    <location>
        <begin position="740"/>
        <end position="762"/>
    </location>
</feature>
<reference evidence="4 5" key="1">
    <citation type="submission" date="2015-01" db="EMBL/GenBank/DDBJ databases">
        <title>Evolution of Trichinella species and genotypes.</title>
        <authorList>
            <person name="Korhonen P.K."/>
            <person name="Edoardo P."/>
            <person name="Giuseppe L.R."/>
            <person name="Gasser R.B."/>
        </authorList>
    </citation>
    <scope>NUCLEOTIDE SEQUENCE [LARGE SCALE GENOMIC DNA]</scope>
    <source>
        <strain evidence="4">ISS176</strain>
    </source>
</reference>
<evidence type="ECO:0000313" key="5">
    <source>
        <dbReference type="Proteomes" id="UP000054826"/>
    </source>
</evidence>
<dbReference type="InterPro" id="IPR041588">
    <property type="entry name" value="Integrase_H2C2"/>
</dbReference>
<dbReference type="InterPro" id="IPR050951">
    <property type="entry name" value="Retrovirus_Pol_polyprotein"/>
</dbReference>
<dbReference type="EMBL" id="JYDV01000096">
    <property type="protein sequence ID" value="KRZ34848.1"/>
    <property type="molecule type" value="Genomic_DNA"/>
</dbReference>
<dbReference type="Gene3D" id="1.10.340.70">
    <property type="match status" value="1"/>
</dbReference>
<dbReference type="FunFam" id="1.10.340.70:FF:000003">
    <property type="entry name" value="Protein CBG25708"/>
    <property type="match status" value="1"/>
</dbReference>
<dbReference type="GO" id="GO:0042575">
    <property type="term" value="C:DNA polymerase complex"/>
    <property type="evidence" value="ECO:0007669"/>
    <property type="project" value="UniProtKB-ARBA"/>
</dbReference>
<dbReference type="AlphaFoldDB" id="A0A0V1JIQ4"/>
<dbReference type="InterPro" id="IPR043502">
    <property type="entry name" value="DNA/RNA_pol_sf"/>
</dbReference>
<gene>
    <name evidence="4" type="primary">K02A2.6</name>
    <name evidence="4" type="ORF">T4C_5859</name>
</gene>
<dbReference type="Proteomes" id="UP000054826">
    <property type="component" value="Unassembled WGS sequence"/>
</dbReference>
<dbReference type="Gene3D" id="3.10.10.10">
    <property type="entry name" value="HIV Type 1 Reverse Transcriptase, subunit A, domain 1"/>
    <property type="match status" value="1"/>
</dbReference>
<dbReference type="Pfam" id="PF17921">
    <property type="entry name" value="Integrase_H2C2"/>
    <property type="match status" value="1"/>
</dbReference>
<dbReference type="InterPro" id="IPR012337">
    <property type="entry name" value="RNaseH-like_sf"/>
</dbReference>
<evidence type="ECO:0000259" key="3">
    <source>
        <dbReference type="PROSITE" id="PS50994"/>
    </source>
</evidence>
<dbReference type="FunFam" id="3.30.420.10:FF:000063">
    <property type="entry name" value="Retrovirus-related Pol polyprotein from transposon 297-like Protein"/>
    <property type="match status" value="1"/>
</dbReference>
<feature type="region of interest" description="Disordered" evidence="2">
    <location>
        <begin position="723"/>
        <end position="762"/>
    </location>
</feature>
<dbReference type="InterPro" id="IPR043128">
    <property type="entry name" value="Rev_trsase/Diguanyl_cyclase"/>
</dbReference>
<dbReference type="SUPFAM" id="SSF50630">
    <property type="entry name" value="Acid proteases"/>
    <property type="match status" value="1"/>
</dbReference>
<evidence type="ECO:0000256" key="2">
    <source>
        <dbReference type="SAM" id="MobiDB-lite"/>
    </source>
</evidence>
<evidence type="ECO:0000313" key="4">
    <source>
        <dbReference type="EMBL" id="KRZ34848.1"/>
    </source>
</evidence>
<dbReference type="EC" id="2.7.7.49" evidence="1"/>
<organism evidence="4 5">
    <name type="scientific">Trichinella pseudospiralis</name>
    <name type="common">Parasitic roundworm</name>
    <dbReference type="NCBI Taxonomy" id="6337"/>
    <lineage>
        <taxon>Eukaryota</taxon>
        <taxon>Metazoa</taxon>
        <taxon>Ecdysozoa</taxon>
        <taxon>Nematoda</taxon>
        <taxon>Enoplea</taxon>
        <taxon>Dorylaimia</taxon>
        <taxon>Trichinellida</taxon>
        <taxon>Trichinellidae</taxon>
        <taxon>Trichinella</taxon>
    </lineage>
</organism>
<dbReference type="SUPFAM" id="SSF56672">
    <property type="entry name" value="DNA/RNA polymerases"/>
    <property type="match status" value="1"/>
</dbReference>
<dbReference type="InterPro" id="IPR036397">
    <property type="entry name" value="RNaseH_sf"/>
</dbReference>
<dbReference type="GO" id="GO:0015074">
    <property type="term" value="P:DNA integration"/>
    <property type="evidence" value="ECO:0007669"/>
    <property type="project" value="InterPro"/>
</dbReference>
<evidence type="ECO:0000256" key="1">
    <source>
        <dbReference type="ARBA" id="ARBA00012493"/>
    </source>
</evidence>
<dbReference type="PROSITE" id="PS50994">
    <property type="entry name" value="INTEGRASE"/>
    <property type="match status" value="1"/>
</dbReference>
<accession>A0A0V1JIQ4</accession>
<feature type="domain" description="Integrase catalytic" evidence="3">
    <location>
        <begin position="528"/>
        <end position="688"/>
    </location>
</feature>